<evidence type="ECO:0000313" key="3">
    <source>
        <dbReference type="Proteomes" id="UP001597118"/>
    </source>
</evidence>
<feature type="transmembrane region" description="Helical" evidence="1">
    <location>
        <begin position="147"/>
        <end position="172"/>
    </location>
</feature>
<feature type="transmembrane region" description="Helical" evidence="1">
    <location>
        <begin position="312"/>
        <end position="330"/>
    </location>
</feature>
<feature type="transmembrane region" description="Helical" evidence="1">
    <location>
        <begin position="289"/>
        <end position="306"/>
    </location>
</feature>
<proteinExistence type="predicted"/>
<keyword evidence="1" id="KW-0472">Membrane</keyword>
<evidence type="ECO:0000313" key="2">
    <source>
        <dbReference type="EMBL" id="MFD1629397.1"/>
    </source>
</evidence>
<evidence type="ECO:0008006" key="4">
    <source>
        <dbReference type="Google" id="ProtNLM"/>
    </source>
</evidence>
<keyword evidence="1" id="KW-0812">Transmembrane</keyword>
<gene>
    <name evidence="2" type="ORF">ACFSAH_05865</name>
</gene>
<comment type="caution">
    <text evidence="2">The sequence shown here is derived from an EMBL/GenBank/DDBJ whole genome shotgun (WGS) entry which is preliminary data.</text>
</comment>
<feature type="transmembrane region" description="Helical" evidence="1">
    <location>
        <begin position="112"/>
        <end position="135"/>
    </location>
</feature>
<dbReference type="RefSeq" id="WP_379661776.1">
    <property type="nucleotide sequence ID" value="NZ_JBHUDG010000004.1"/>
</dbReference>
<feature type="transmembrane region" description="Helical" evidence="1">
    <location>
        <begin position="372"/>
        <end position="391"/>
    </location>
</feature>
<dbReference type="Proteomes" id="UP001597118">
    <property type="component" value="Unassembled WGS sequence"/>
</dbReference>
<feature type="transmembrane region" description="Helical" evidence="1">
    <location>
        <begin position="397"/>
        <end position="415"/>
    </location>
</feature>
<reference evidence="3" key="1">
    <citation type="journal article" date="2019" name="Int. J. Syst. Evol. Microbiol.">
        <title>The Global Catalogue of Microorganisms (GCM) 10K type strain sequencing project: providing services to taxonomists for standard genome sequencing and annotation.</title>
        <authorList>
            <consortium name="The Broad Institute Genomics Platform"/>
            <consortium name="The Broad Institute Genome Sequencing Center for Infectious Disease"/>
            <person name="Wu L."/>
            <person name="Ma J."/>
        </authorList>
    </citation>
    <scope>NUCLEOTIDE SEQUENCE [LARGE SCALE GENOMIC DNA]</scope>
    <source>
        <strain evidence="3">CCUG 53762</strain>
    </source>
</reference>
<accession>A0ABW4IAG7</accession>
<evidence type="ECO:0000256" key="1">
    <source>
        <dbReference type="SAM" id="Phobius"/>
    </source>
</evidence>
<dbReference type="InterPro" id="IPR036927">
    <property type="entry name" value="Cyt_c_oxase-like_su1_sf"/>
</dbReference>
<feature type="transmembrane region" description="Helical" evidence="1">
    <location>
        <begin position="88"/>
        <end position="106"/>
    </location>
</feature>
<keyword evidence="1" id="KW-1133">Transmembrane helix</keyword>
<protein>
    <recommendedName>
        <fullName evidence="4">Cytochrome C and Quinol oxidase polypeptide I</fullName>
    </recommendedName>
</protein>
<feature type="transmembrane region" description="Helical" evidence="1">
    <location>
        <begin position="12"/>
        <end position="37"/>
    </location>
</feature>
<feature type="transmembrane region" description="Helical" evidence="1">
    <location>
        <begin position="224"/>
        <end position="243"/>
    </location>
</feature>
<feature type="transmembrane region" description="Helical" evidence="1">
    <location>
        <begin position="192"/>
        <end position="212"/>
    </location>
</feature>
<sequence length="422" mass="47876">MSDIDIGKTVDGSVVLPFYATASVVFCVLCLLLFIGADSLSTHYFNPHLLTIVHTAALGWGTMIIFGAAYQLLPVVSERNLFSPKMAILSWYMLLFGTVLLVASFWNFRTGWMMISGGTLIWLSAACFLINTWFTGKHQLHHSTIQLFILSSALWLLFTVTVGLLLTINLQYPFFSRNHLEILKLHAHAGLVGWFLQLIVGISSKLVPMFLLGKSKKESRLKYAFILQNAGLILFLCDGYFLGIAATRVMFYMAIVAVGILLWLSYLYDAFKSRIRKKIDIQMKQSFSSFIFLIMAVLMIPVINFVQGNQWAVLYGTLLFMGWITGLILGKTFKTLPFIVWNEHYKNLSGKVKIPLPKDLYSEKLLMWQVRLFAPAMLSIIIGVALADVWIIRFSAFIWLTLSVLYVFNVMKVLFHKTQILS</sequence>
<name>A0ABW4IAG7_9SPHI</name>
<dbReference type="Gene3D" id="1.20.210.10">
    <property type="entry name" value="Cytochrome c oxidase-like, subunit I domain"/>
    <property type="match status" value="2"/>
</dbReference>
<dbReference type="SUPFAM" id="SSF81442">
    <property type="entry name" value="Cytochrome c oxidase subunit I-like"/>
    <property type="match status" value="1"/>
</dbReference>
<dbReference type="EMBL" id="JBHUDG010000004">
    <property type="protein sequence ID" value="MFD1629397.1"/>
    <property type="molecule type" value="Genomic_DNA"/>
</dbReference>
<organism evidence="2 3">
    <name type="scientific">Pseudopedobacter beijingensis</name>
    <dbReference type="NCBI Taxonomy" id="1207056"/>
    <lineage>
        <taxon>Bacteria</taxon>
        <taxon>Pseudomonadati</taxon>
        <taxon>Bacteroidota</taxon>
        <taxon>Sphingobacteriia</taxon>
        <taxon>Sphingobacteriales</taxon>
        <taxon>Sphingobacteriaceae</taxon>
        <taxon>Pseudopedobacter</taxon>
    </lineage>
</organism>
<feature type="transmembrane region" description="Helical" evidence="1">
    <location>
        <begin position="249"/>
        <end position="268"/>
    </location>
</feature>
<feature type="transmembrane region" description="Helical" evidence="1">
    <location>
        <begin position="57"/>
        <end position="76"/>
    </location>
</feature>
<keyword evidence="3" id="KW-1185">Reference proteome</keyword>